<comment type="caution">
    <text evidence="2">The sequence shown here is derived from an EMBL/GenBank/DDBJ whole genome shotgun (WGS) entry which is preliminary data.</text>
</comment>
<proteinExistence type="predicted"/>
<evidence type="ECO:0000256" key="1">
    <source>
        <dbReference type="SAM" id="Phobius"/>
    </source>
</evidence>
<dbReference type="Proteomes" id="UP000181992">
    <property type="component" value="Unassembled WGS sequence"/>
</dbReference>
<feature type="transmembrane region" description="Helical" evidence="1">
    <location>
        <begin position="63"/>
        <end position="87"/>
    </location>
</feature>
<keyword evidence="1" id="KW-0472">Membrane</keyword>
<gene>
    <name evidence="2" type="ORF">AUJ77_03665</name>
</gene>
<organism evidence="2 3">
    <name type="scientific">Candidatus Nomurabacteria bacterium CG1_02_43_90</name>
    <dbReference type="NCBI Taxonomy" id="1805281"/>
    <lineage>
        <taxon>Bacteria</taxon>
        <taxon>Candidatus Nomuraibacteriota</taxon>
    </lineage>
</organism>
<dbReference type="AlphaFoldDB" id="A0A1J4V6K7"/>
<protein>
    <submittedName>
        <fullName evidence="2">Uncharacterized protein</fullName>
    </submittedName>
</protein>
<name>A0A1J4V6K7_9BACT</name>
<sequence length="115" mass="13919">MGVFVMTYFLIGVFYGILSLTTLVYILWHCVFFLSEHGCVVWNEDVYLTAMIFDLSKIFEWRMLLYVLLALVWPCLIVLVMVFIPYWRDPYRNLPRFRKKIYRYFFSGFGKVQIN</sequence>
<accession>A0A1J4V6K7</accession>
<reference evidence="2 3" key="1">
    <citation type="journal article" date="2016" name="Environ. Microbiol.">
        <title>Genomic resolution of a cold subsurface aquifer community provides metabolic insights for novel microbes adapted to high CO concentrations.</title>
        <authorList>
            <person name="Probst A.J."/>
            <person name="Castelle C.J."/>
            <person name="Singh A."/>
            <person name="Brown C.T."/>
            <person name="Anantharaman K."/>
            <person name="Sharon I."/>
            <person name="Hug L.A."/>
            <person name="Burstein D."/>
            <person name="Emerson J.B."/>
            <person name="Thomas B.C."/>
            <person name="Banfield J.F."/>
        </authorList>
    </citation>
    <scope>NUCLEOTIDE SEQUENCE [LARGE SCALE GENOMIC DNA]</scope>
    <source>
        <strain evidence="2">CG1_02_43_90</strain>
    </source>
</reference>
<keyword evidence="1" id="KW-0812">Transmembrane</keyword>
<evidence type="ECO:0000313" key="3">
    <source>
        <dbReference type="Proteomes" id="UP000181992"/>
    </source>
</evidence>
<feature type="transmembrane region" description="Helical" evidence="1">
    <location>
        <begin position="7"/>
        <end position="28"/>
    </location>
</feature>
<evidence type="ECO:0000313" key="2">
    <source>
        <dbReference type="EMBL" id="OIO30206.1"/>
    </source>
</evidence>
<keyword evidence="1" id="KW-1133">Transmembrane helix</keyword>
<dbReference type="EMBL" id="MNVN01000022">
    <property type="protein sequence ID" value="OIO30206.1"/>
    <property type="molecule type" value="Genomic_DNA"/>
</dbReference>